<evidence type="ECO:0000256" key="5">
    <source>
        <dbReference type="ARBA" id="ARBA00023015"/>
    </source>
</evidence>
<evidence type="ECO:0000256" key="4">
    <source>
        <dbReference type="ARBA" id="ARBA00022795"/>
    </source>
</evidence>
<dbReference type="Pfam" id="PF04316">
    <property type="entry name" value="FlgM"/>
    <property type="match status" value="1"/>
</dbReference>
<accession>A0A1E5C670</accession>
<dbReference type="InterPro" id="IPR007412">
    <property type="entry name" value="FlgM"/>
</dbReference>
<keyword evidence="12" id="KW-1185">Reference proteome</keyword>
<gene>
    <name evidence="11" type="ORF">A1OK_21540</name>
</gene>
<keyword evidence="11" id="KW-0282">Flagellum</keyword>
<evidence type="ECO:0000256" key="3">
    <source>
        <dbReference type="ARBA" id="ARBA00022491"/>
    </source>
</evidence>
<dbReference type="InterPro" id="IPR031316">
    <property type="entry name" value="FlgM_C"/>
</dbReference>
<organism evidence="11 12">
    <name type="scientific">Enterovibrio norvegicus FF-454</name>
    <dbReference type="NCBI Taxonomy" id="1185651"/>
    <lineage>
        <taxon>Bacteria</taxon>
        <taxon>Pseudomonadati</taxon>
        <taxon>Pseudomonadota</taxon>
        <taxon>Gammaproteobacteria</taxon>
        <taxon>Vibrionales</taxon>
        <taxon>Vibrionaceae</taxon>
        <taxon>Enterovibrio</taxon>
    </lineage>
</organism>
<keyword evidence="4" id="KW-1005">Bacterial flagellum biogenesis</keyword>
<evidence type="ECO:0000256" key="9">
    <source>
        <dbReference type="SAM" id="MobiDB-lite"/>
    </source>
</evidence>
<dbReference type="InterPro" id="IPR035890">
    <property type="entry name" value="Anti-sigma-28_factor_FlgM_sf"/>
</dbReference>
<feature type="compositionally biased region" description="Polar residues" evidence="9">
    <location>
        <begin position="11"/>
        <end position="30"/>
    </location>
</feature>
<reference evidence="11 12" key="1">
    <citation type="journal article" date="2012" name="Science">
        <title>Ecological populations of bacteria act as socially cohesive units of antibiotic production and resistance.</title>
        <authorList>
            <person name="Cordero O.X."/>
            <person name="Wildschutte H."/>
            <person name="Kirkup B."/>
            <person name="Proehl S."/>
            <person name="Ngo L."/>
            <person name="Hussain F."/>
            <person name="Le Roux F."/>
            <person name="Mincer T."/>
            <person name="Polz M.F."/>
        </authorList>
    </citation>
    <scope>NUCLEOTIDE SEQUENCE [LARGE SCALE GENOMIC DNA]</scope>
    <source>
        <strain evidence="11 12">FF-454</strain>
    </source>
</reference>
<comment type="function">
    <text evidence="7">Responsible for the coupling of flagellin expression to flagellar assembly by preventing expression of the flagellin genes when a component of the middle class of proteins is defective. It negatively regulates flagellar genes by inhibiting the activity of FliA by directly binding to FliA.</text>
</comment>
<keyword evidence="11" id="KW-0969">Cilium</keyword>
<comment type="caution">
    <text evidence="11">The sequence shown here is derived from an EMBL/GenBank/DDBJ whole genome shotgun (WGS) entry which is preliminary data.</text>
</comment>
<evidence type="ECO:0000313" key="11">
    <source>
        <dbReference type="EMBL" id="OEE60996.1"/>
    </source>
</evidence>
<evidence type="ECO:0000256" key="7">
    <source>
        <dbReference type="ARBA" id="ARBA00024739"/>
    </source>
</evidence>
<name>A0A1E5C670_9GAMM</name>
<comment type="similarity">
    <text evidence="1">Belongs to the FlgM family.</text>
</comment>
<dbReference type="GO" id="GO:0044781">
    <property type="term" value="P:bacterial-type flagellum organization"/>
    <property type="evidence" value="ECO:0007669"/>
    <property type="project" value="UniProtKB-KW"/>
</dbReference>
<keyword evidence="6" id="KW-0804">Transcription</keyword>
<evidence type="ECO:0000256" key="1">
    <source>
        <dbReference type="ARBA" id="ARBA00005322"/>
    </source>
</evidence>
<dbReference type="Proteomes" id="UP000095039">
    <property type="component" value="Unassembled WGS sequence"/>
</dbReference>
<keyword evidence="5" id="KW-0805">Transcription regulation</keyword>
<dbReference type="AlphaFoldDB" id="A0A1E5C670"/>
<evidence type="ECO:0000313" key="12">
    <source>
        <dbReference type="Proteomes" id="UP000095039"/>
    </source>
</evidence>
<dbReference type="EMBL" id="AJWN02000057">
    <property type="protein sequence ID" value="OEE60996.1"/>
    <property type="molecule type" value="Genomic_DNA"/>
</dbReference>
<evidence type="ECO:0000256" key="6">
    <source>
        <dbReference type="ARBA" id="ARBA00023163"/>
    </source>
</evidence>
<feature type="region of interest" description="Disordered" evidence="9">
    <location>
        <begin position="1"/>
        <end position="42"/>
    </location>
</feature>
<keyword evidence="11" id="KW-0966">Cell projection</keyword>
<protein>
    <recommendedName>
        <fullName evidence="2">Negative regulator of flagellin synthesis</fullName>
    </recommendedName>
    <alternativeName>
        <fullName evidence="8">Anti-sigma-28 factor</fullName>
    </alternativeName>
</protein>
<evidence type="ECO:0000259" key="10">
    <source>
        <dbReference type="Pfam" id="PF04316"/>
    </source>
</evidence>
<dbReference type="GO" id="GO:0045892">
    <property type="term" value="P:negative regulation of DNA-templated transcription"/>
    <property type="evidence" value="ECO:0007669"/>
    <property type="project" value="InterPro"/>
</dbReference>
<proteinExistence type="inferred from homology"/>
<dbReference type="RefSeq" id="WP_016960099.1">
    <property type="nucleotide sequence ID" value="NZ_AJWN02000057.1"/>
</dbReference>
<feature type="domain" description="Anti-sigma-28 factor FlgM C-terminal" evidence="10">
    <location>
        <begin position="41"/>
        <end position="95"/>
    </location>
</feature>
<keyword evidence="3" id="KW-0678">Repressor</keyword>
<sequence>MASIDHLRSGQPINTNRTNQGKSQSNSVESGASEVKTQRTDAFSMSDGSKAIGALNQQMASESHFDSAKVDAIKTAIANGSYKVDADQLAANILKHEDDFRGI</sequence>
<dbReference type="NCBIfam" id="TIGR03824">
    <property type="entry name" value="FlgM_jcvi"/>
    <property type="match status" value="1"/>
</dbReference>
<evidence type="ECO:0000256" key="2">
    <source>
        <dbReference type="ARBA" id="ARBA00017823"/>
    </source>
</evidence>
<dbReference type="SUPFAM" id="SSF101498">
    <property type="entry name" value="Anti-sigma factor FlgM"/>
    <property type="match status" value="1"/>
</dbReference>
<evidence type="ECO:0000256" key="8">
    <source>
        <dbReference type="ARBA" id="ARBA00030117"/>
    </source>
</evidence>